<evidence type="ECO:0000256" key="1">
    <source>
        <dbReference type="SAM" id="MobiDB-lite"/>
    </source>
</evidence>
<evidence type="ECO:0000313" key="3">
    <source>
        <dbReference type="Proteomes" id="UP000299102"/>
    </source>
</evidence>
<gene>
    <name evidence="2" type="ORF">EVAR_81062_1</name>
</gene>
<reference evidence="2 3" key="1">
    <citation type="journal article" date="2019" name="Commun. Biol.">
        <title>The bagworm genome reveals a unique fibroin gene that provides high tensile strength.</title>
        <authorList>
            <person name="Kono N."/>
            <person name="Nakamura H."/>
            <person name="Ohtoshi R."/>
            <person name="Tomita M."/>
            <person name="Numata K."/>
            <person name="Arakawa K."/>
        </authorList>
    </citation>
    <scope>NUCLEOTIDE SEQUENCE [LARGE SCALE GENOMIC DNA]</scope>
</reference>
<accession>A0A4C1T5K3</accession>
<dbReference type="Proteomes" id="UP000299102">
    <property type="component" value="Unassembled WGS sequence"/>
</dbReference>
<keyword evidence="3" id="KW-1185">Reference proteome</keyword>
<evidence type="ECO:0000313" key="2">
    <source>
        <dbReference type="EMBL" id="GBP09779.1"/>
    </source>
</evidence>
<feature type="region of interest" description="Disordered" evidence="1">
    <location>
        <begin position="1"/>
        <end position="27"/>
    </location>
</feature>
<dbReference type="EMBL" id="BGZK01000037">
    <property type="protein sequence ID" value="GBP09779.1"/>
    <property type="molecule type" value="Genomic_DNA"/>
</dbReference>
<comment type="caution">
    <text evidence="2">The sequence shown here is derived from an EMBL/GenBank/DDBJ whole genome shotgun (WGS) entry which is preliminary data.</text>
</comment>
<organism evidence="2 3">
    <name type="scientific">Eumeta variegata</name>
    <name type="common">Bagworm moth</name>
    <name type="synonym">Eumeta japonica</name>
    <dbReference type="NCBI Taxonomy" id="151549"/>
    <lineage>
        <taxon>Eukaryota</taxon>
        <taxon>Metazoa</taxon>
        <taxon>Ecdysozoa</taxon>
        <taxon>Arthropoda</taxon>
        <taxon>Hexapoda</taxon>
        <taxon>Insecta</taxon>
        <taxon>Pterygota</taxon>
        <taxon>Neoptera</taxon>
        <taxon>Endopterygota</taxon>
        <taxon>Lepidoptera</taxon>
        <taxon>Glossata</taxon>
        <taxon>Ditrysia</taxon>
        <taxon>Tineoidea</taxon>
        <taxon>Psychidae</taxon>
        <taxon>Oiketicinae</taxon>
        <taxon>Eumeta</taxon>
    </lineage>
</organism>
<proteinExistence type="predicted"/>
<sequence>MSLGGGDHPLSGDPHARSPLKTSIERGERNMALLTNCTLNKPFRGRVSLPRRLPRKTAVGGPRAAIAADPDIKVFPGAARALPAAD</sequence>
<dbReference type="AlphaFoldDB" id="A0A4C1T5K3"/>
<protein>
    <submittedName>
        <fullName evidence="2">Uncharacterized protein</fullName>
    </submittedName>
</protein>
<name>A0A4C1T5K3_EUMVA</name>